<proteinExistence type="predicted"/>
<dbReference type="EMBL" id="BK016261">
    <property type="protein sequence ID" value="DAG05568.1"/>
    <property type="molecule type" value="Genomic_DNA"/>
</dbReference>
<sequence>MTLQRLIFACCNVFTGATRIRVIVNTGKLIYHGLWNDGCTKDFGDLKVLDFEIDEIKKNGVAKTLTAWVVKEDPNE</sequence>
<reference evidence="1" key="1">
    <citation type="journal article" date="2021" name="Proc. Natl. Acad. Sci. U.S.A.">
        <title>A Catalog of Tens of Thousands of Viruses from Human Metagenomes Reveals Hidden Associations with Chronic Diseases.</title>
        <authorList>
            <person name="Tisza M.J."/>
            <person name="Buck C.B."/>
        </authorList>
    </citation>
    <scope>NUCLEOTIDE SEQUENCE</scope>
    <source>
        <strain evidence="1">CtNHj22</strain>
    </source>
</reference>
<protein>
    <submittedName>
        <fullName evidence="1">Uncharacterized protein</fullName>
    </submittedName>
</protein>
<organism evidence="1">
    <name type="scientific">Siphoviridae sp. ctNHj22</name>
    <dbReference type="NCBI Taxonomy" id="2825468"/>
    <lineage>
        <taxon>Viruses</taxon>
        <taxon>Duplodnaviria</taxon>
        <taxon>Heunggongvirae</taxon>
        <taxon>Uroviricota</taxon>
        <taxon>Caudoviricetes</taxon>
    </lineage>
</organism>
<name>A0A8S5VFX8_9CAUD</name>
<evidence type="ECO:0000313" key="1">
    <source>
        <dbReference type="EMBL" id="DAG05568.1"/>
    </source>
</evidence>
<accession>A0A8S5VFX8</accession>